<keyword evidence="5 6" id="KW-0949">S-adenosyl-L-methionine</keyword>
<proteinExistence type="inferred from homology"/>
<dbReference type="EMBL" id="FQZO01000002">
    <property type="protein sequence ID" value="SHJ01377.1"/>
    <property type="molecule type" value="Genomic_DNA"/>
</dbReference>
<evidence type="ECO:0000256" key="4">
    <source>
        <dbReference type="ARBA" id="ARBA00022679"/>
    </source>
</evidence>
<evidence type="ECO:0000256" key="3">
    <source>
        <dbReference type="ARBA" id="ARBA00022603"/>
    </source>
</evidence>
<dbReference type="Gene3D" id="3.40.50.150">
    <property type="entry name" value="Vaccinia Virus protein VP39"/>
    <property type="match status" value="1"/>
</dbReference>
<comment type="subcellular location">
    <subcellularLocation>
        <location evidence="6">Cytoplasm</location>
    </subcellularLocation>
</comment>
<dbReference type="SUPFAM" id="SSF53335">
    <property type="entry name" value="S-adenosyl-L-methionine-dependent methyltransferases"/>
    <property type="match status" value="1"/>
</dbReference>
<feature type="binding site" evidence="6">
    <location>
        <position position="83"/>
    </location>
    <ligand>
        <name>S-adenosyl-L-methionine</name>
        <dbReference type="ChEBI" id="CHEBI:59789"/>
    </ligand>
</feature>
<gene>
    <name evidence="6" type="primary">rsmG</name>
    <name evidence="7" type="ORF">SAMN05444401_2079</name>
</gene>
<dbReference type="PANTHER" id="PTHR31760:SF0">
    <property type="entry name" value="S-ADENOSYL-L-METHIONINE-DEPENDENT METHYLTRANSFERASES SUPERFAMILY PROTEIN"/>
    <property type="match status" value="1"/>
</dbReference>
<dbReference type="Proteomes" id="UP000184080">
    <property type="component" value="Unassembled WGS sequence"/>
</dbReference>
<dbReference type="OrthoDB" id="9808773at2"/>
<evidence type="ECO:0000256" key="6">
    <source>
        <dbReference type="HAMAP-Rule" id="MF_00074"/>
    </source>
</evidence>
<evidence type="ECO:0000256" key="2">
    <source>
        <dbReference type="ARBA" id="ARBA00022552"/>
    </source>
</evidence>
<evidence type="ECO:0000313" key="8">
    <source>
        <dbReference type="Proteomes" id="UP000184080"/>
    </source>
</evidence>
<evidence type="ECO:0000256" key="1">
    <source>
        <dbReference type="ARBA" id="ARBA00022490"/>
    </source>
</evidence>
<keyword evidence="3 6" id="KW-0489">Methyltransferase</keyword>
<keyword evidence="8" id="KW-1185">Reference proteome</keyword>
<dbReference type="Pfam" id="PF02527">
    <property type="entry name" value="GidB"/>
    <property type="match status" value="1"/>
</dbReference>
<evidence type="ECO:0000256" key="5">
    <source>
        <dbReference type="ARBA" id="ARBA00022691"/>
    </source>
</evidence>
<dbReference type="PANTHER" id="PTHR31760">
    <property type="entry name" value="S-ADENOSYL-L-METHIONINE-DEPENDENT METHYLTRANSFERASES SUPERFAMILY PROTEIN"/>
    <property type="match status" value="1"/>
</dbReference>
<comment type="similarity">
    <text evidence="6">Belongs to the methyltransferase superfamily. RNA methyltransferase RsmG family.</text>
</comment>
<dbReference type="FunFam" id="3.40.50.150:FF:000041">
    <property type="entry name" value="Ribosomal RNA small subunit methyltransferase G"/>
    <property type="match status" value="1"/>
</dbReference>
<feature type="binding site" evidence="6">
    <location>
        <position position="78"/>
    </location>
    <ligand>
        <name>S-adenosyl-L-methionine</name>
        <dbReference type="ChEBI" id="CHEBI:59789"/>
    </ligand>
</feature>
<keyword evidence="4 6" id="KW-0808">Transferase</keyword>
<dbReference type="HAMAP" id="MF_00074">
    <property type="entry name" value="16SrRNA_methyltr_G"/>
    <property type="match status" value="1"/>
</dbReference>
<feature type="binding site" evidence="6">
    <location>
        <position position="148"/>
    </location>
    <ligand>
        <name>S-adenosyl-L-methionine</name>
        <dbReference type="ChEBI" id="CHEBI:59789"/>
    </ligand>
</feature>
<dbReference type="NCBIfam" id="TIGR00138">
    <property type="entry name" value="rsmG_gidB"/>
    <property type="match status" value="1"/>
</dbReference>
<comment type="function">
    <text evidence="6">Specifically methylates the N7 position of a guanine in 16S rRNA.</text>
</comment>
<dbReference type="RefSeq" id="WP_073006150.1">
    <property type="nucleotide sequence ID" value="NZ_FQZO01000002.1"/>
</dbReference>
<reference evidence="7 8" key="1">
    <citation type="submission" date="2016-11" db="EMBL/GenBank/DDBJ databases">
        <authorList>
            <person name="Jaros S."/>
            <person name="Januszkiewicz K."/>
            <person name="Wedrychowicz H."/>
        </authorList>
    </citation>
    <scope>NUCLEOTIDE SEQUENCE [LARGE SCALE GENOMIC DNA]</scope>
    <source>
        <strain evidence="7 8">DSM 21864</strain>
    </source>
</reference>
<name>A0A1M6FUK6_9CLOT</name>
<evidence type="ECO:0000313" key="7">
    <source>
        <dbReference type="EMBL" id="SHJ01377.1"/>
    </source>
</evidence>
<dbReference type="AlphaFoldDB" id="A0A1M6FUK6"/>
<dbReference type="InterPro" id="IPR003682">
    <property type="entry name" value="rRNA_ssu_MeTfrase_G"/>
</dbReference>
<dbReference type="GO" id="GO:0005829">
    <property type="term" value="C:cytosol"/>
    <property type="evidence" value="ECO:0007669"/>
    <property type="project" value="TreeGrafter"/>
</dbReference>
<dbReference type="GO" id="GO:0070043">
    <property type="term" value="F:rRNA (guanine-N7-)-methyltransferase activity"/>
    <property type="evidence" value="ECO:0007669"/>
    <property type="project" value="UniProtKB-UniRule"/>
</dbReference>
<organism evidence="7 8">
    <name type="scientific">Clostridium amylolyticum</name>
    <dbReference type="NCBI Taxonomy" id="1121298"/>
    <lineage>
        <taxon>Bacteria</taxon>
        <taxon>Bacillati</taxon>
        <taxon>Bacillota</taxon>
        <taxon>Clostridia</taxon>
        <taxon>Eubacteriales</taxon>
        <taxon>Clostridiaceae</taxon>
        <taxon>Clostridium</taxon>
    </lineage>
</organism>
<dbReference type="PIRSF" id="PIRSF003078">
    <property type="entry name" value="GidB"/>
    <property type="match status" value="1"/>
</dbReference>
<protein>
    <recommendedName>
        <fullName evidence="6">Ribosomal RNA small subunit methyltransferase G</fullName>
        <ecNumber evidence="6">2.1.1.-</ecNumber>
    </recommendedName>
    <alternativeName>
        <fullName evidence="6">16S rRNA 7-methylguanosine methyltransferase</fullName>
        <shortName evidence="6">16S rRNA m7G methyltransferase</shortName>
    </alternativeName>
</protein>
<accession>A0A1M6FUK6</accession>
<feature type="binding site" evidence="6">
    <location>
        <begin position="129"/>
        <end position="130"/>
    </location>
    <ligand>
        <name>S-adenosyl-L-methionine</name>
        <dbReference type="ChEBI" id="CHEBI:59789"/>
    </ligand>
</feature>
<dbReference type="CDD" id="cd02440">
    <property type="entry name" value="AdoMet_MTases"/>
    <property type="match status" value="1"/>
</dbReference>
<comment type="caution">
    <text evidence="6">Lacks conserved residue(s) required for the propagation of feature annotation.</text>
</comment>
<keyword evidence="2 6" id="KW-0698">rRNA processing</keyword>
<sequence>MEYYSIMERASLDAGMDFSEEKYHMFMEYMKLLKEWNEKINLTAITEDEDIVKKHFIDSIKVFKIEAFKKCNNLIDVGTGAGFPGIPISIMRPEVNITLLDSLNKRVNFLDTVINSLKLKNIEAIHGRAEELARNKEHREKYDVVTSRAVANMAVLSEFCIPFTKVGGYFIPLKGPAIDEELAMGKGAIEKLGGKLQEVVKVNIEDSDMEHNLVIVKKVKGTASVYPRKAGSITKKPLI</sequence>
<dbReference type="InterPro" id="IPR029063">
    <property type="entry name" value="SAM-dependent_MTases_sf"/>
</dbReference>
<keyword evidence="1 6" id="KW-0963">Cytoplasm</keyword>
<dbReference type="STRING" id="1121298.SAMN05444401_2079"/>
<dbReference type="EC" id="2.1.1.-" evidence="6"/>